<proteinExistence type="predicted"/>
<keyword evidence="2 4" id="KW-0238">DNA-binding</keyword>
<dbReference type="EMBL" id="LZSY01000061">
    <property type="protein sequence ID" value="OBB93585.1"/>
    <property type="molecule type" value="Genomic_DNA"/>
</dbReference>
<dbReference type="SUPFAM" id="SSF46689">
    <property type="entry name" value="Homeodomain-like"/>
    <property type="match status" value="1"/>
</dbReference>
<accession>A0A1A0WA75</accession>
<dbReference type="PRINTS" id="PR00455">
    <property type="entry name" value="HTHTETR"/>
</dbReference>
<dbReference type="AlphaFoldDB" id="A0A1A0WA75"/>
<evidence type="ECO:0000256" key="1">
    <source>
        <dbReference type="ARBA" id="ARBA00023015"/>
    </source>
</evidence>
<dbReference type="OrthoDB" id="4214267at2"/>
<evidence type="ECO:0000256" key="3">
    <source>
        <dbReference type="ARBA" id="ARBA00023163"/>
    </source>
</evidence>
<evidence type="ECO:0000313" key="6">
    <source>
        <dbReference type="EMBL" id="OBB93585.1"/>
    </source>
</evidence>
<dbReference type="InterPro" id="IPR001647">
    <property type="entry name" value="HTH_TetR"/>
</dbReference>
<comment type="caution">
    <text evidence="6">The sequence shown here is derived from an EMBL/GenBank/DDBJ whole genome shotgun (WGS) entry which is preliminary data.</text>
</comment>
<evidence type="ECO:0000256" key="4">
    <source>
        <dbReference type="PROSITE-ProRule" id="PRU00335"/>
    </source>
</evidence>
<keyword evidence="1" id="KW-0805">Transcription regulation</keyword>
<dbReference type="GO" id="GO:0003677">
    <property type="term" value="F:DNA binding"/>
    <property type="evidence" value="ECO:0007669"/>
    <property type="project" value="UniProtKB-UniRule"/>
</dbReference>
<name>A0A1A0WA75_MYCPR</name>
<evidence type="ECO:0000313" key="7">
    <source>
        <dbReference type="Proteomes" id="UP000094008"/>
    </source>
</evidence>
<protein>
    <recommendedName>
        <fullName evidence="5">HTH tetR-type domain-containing protein</fullName>
    </recommendedName>
</protein>
<dbReference type="PANTHER" id="PTHR47506">
    <property type="entry name" value="TRANSCRIPTIONAL REGULATORY PROTEIN"/>
    <property type="match status" value="1"/>
</dbReference>
<dbReference type="PANTHER" id="PTHR47506:SF3">
    <property type="entry name" value="HTH-TYPE TRANSCRIPTIONAL REGULATOR LMRA"/>
    <property type="match status" value="1"/>
</dbReference>
<dbReference type="InterPro" id="IPR009057">
    <property type="entry name" value="Homeodomain-like_sf"/>
</dbReference>
<dbReference type="SUPFAM" id="SSF48498">
    <property type="entry name" value="Tetracyclin repressor-like, C-terminal domain"/>
    <property type="match status" value="1"/>
</dbReference>
<dbReference type="PROSITE" id="PS50977">
    <property type="entry name" value="HTH_TETR_2"/>
    <property type="match status" value="1"/>
</dbReference>
<keyword evidence="3" id="KW-0804">Transcription</keyword>
<gene>
    <name evidence="6" type="ORF">A5779_20405</name>
</gene>
<dbReference type="Pfam" id="PF00440">
    <property type="entry name" value="TetR_N"/>
    <property type="match status" value="1"/>
</dbReference>
<reference evidence="7" key="1">
    <citation type="submission" date="2016-06" db="EMBL/GenBank/DDBJ databases">
        <authorList>
            <person name="Sutton G."/>
            <person name="Brinkac L."/>
            <person name="Sanka R."/>
            <person name="Adams M."/>
            <person name="Lau E."/>
            <person name="Mehaffy C."/>
            <person name="Tameris M."/>
            <person name="Hatherill M."/>
            <person name="Hanekom W."/>
            <person name="Mahomed H."/>
            <person name="Mcshane H."/>
        </authorList>
    </citation>
    <scope>NUCLEOTIDE SEQUENCE [LARGE SCALE GENOMIC DNA]</scope>
    <source>
        <strain evidence="7">852002-10433_SCH5171157</strain>
    </source>
</reference>
<sequence length="188" mass="20682">MTASAPASAARERLLRVATELFYREGIHSVGVDRILAEAKVTRATMYRHFKGKEDLVEAYLAAEDATIRGYFAEAAAHAGPDTDMLELVIEGIAEDVARYHTRGCPFINAAAEYPDPDSRIRRLITTHRDWFRGALEQAAAGRDKPDEIAASLVLLRDAALVGGYLDGIDMVKPAFMRAARQAAHIDR</sequence>
<dbReference type="Proteomes" id="UP000094008">
    <property type="component" value="Unassembled WGS sequence"/>
</dbReference>
<evidence type="ECO:0000256" key="2">
    <source>
        <dbReference type="ARBA" id="ARBA00023125"/>
    </source>
</evidence>
<feature type="DNA-binding region" description="H-T-H motif" evidence="4">
    <location>
        <begin position="31"/>
        <end position="50"/>
    </location>
</feature>
<dbReference type="InterPro" id="IPR036271">
    <property type="entry name" value="Tet_transcr_reg_TetR-rel_C_sf"/>
</dbReference>
<dbReference type="Gene3D" id="1.10.357.10">
    <property type="entry name" value="Tetracycline Repressor, domain 2"/>
    <property type="match status" value="1"/>
</dbReference>
<feature type="domain" description="HTH tetR-type" evidence="5">
    <location>
        <begin position="8"/>
        <end position="68"/>
    </location>
</feature>
<organism evidence="6 7">
    <name type="scientific">Mycolicibacterium peregrinum</name>
    <name type="common">Mycobacterium peregrinum</name>
    <dbReference type="NCBI Taxonomy" id="43304"/>
    <lineage>
        <taxon>Bacteria</taxon>
        <taxon>Bacillati</taxon>
        <taxon>Actinomycetota</taxon>
        <taxon>Actinomycetes</taxon>
        <taxon>Mycobacteriales</taxon>
        <taxon>Mycobacteriaceae</taxon>
        <taxon>Mycolicibacterium</taxon>
    </lineage>
</organism>
<dbReference type="RefSeq" id="WP_064880542.1">
    <property type="nucleotide sequence ID" value="NZ_LZIB01000001.1"/>
</dbReference>
<evidence type="ECO:0000259" key="5">
    <source>
        <dbReference type="PROSITE" id="PS50977"/>
    </source>
</evidence>